<evidence type="ECO:0000313" key="3">
    <source>
        <dbReference type="Proteomes" id="UP000000763"/>
    </source>
</evidence>
<proteinExistence type="predicted"/>
<feature type="compositionally biased region" description="Basic residues" evidence="1">
    <location>
        <begin position="66"/>
        <end position="77"/>
    </location>
</feature>
<sequence>MAVVKSMKDGANVTDALEKKCLQCKLSEYTVDAKAAARPPSPRRRHRISPEPPTDHRITAVSARPPGRRRRGRRRCP</sequence>
<protein>
    <submittedName>
        <fullName evidence="2">Uncharacterized protein</fullName>
    </submittedName>
</protein>
<dbReference type="Proteomes" id="UP000000763">
    <property type="component" value="Chromosome 6"/>
</dbReference>
<dbReference type="EMBL" id="AP004678">
    <property type="protein sequence ID" value="BAD54102.1"/>
    <property type="molecule type" value="Genomic_DNA"/>
</dbReference>
<organism evidence="2 3">
    <name type="scientific">Oryza sativa subsp. japonica</name>
    <name type="common">Rice</name>
    <dbReference type="NCBI Taxonomy" id="39947"/>
    <lineage>
        <taxon>Eukaryota</taxon>
        <taxon>Viridiplantae</taxon>
        <taxon>Streptophyta</taxon>
        <taxon>Embryophyta</taxon>
        <taxon>Tracheophyta</taxon>
        <taxon>Spermatophyta</taxon>
        <taxon>Magnoliopsida</taxon>
        <taxon>Liliopsida</taxon>
        <taxon>Poales</taxon>
        <taxon>Poaceae</taxon>
        <taxon>BOP clade</taxon>
        <taxon>Oryzoideae</taxon>
        <taxon>Oryzeae</taxon>
        <taxon>Oryzinae</taxon>
        <taxon>Oryza</taxon>
        <taxon>Oryza sativa</taxon>
    </lineage>
</organism>
<accession>Q5Z7T9</accession>
<name>Q5Z7T9_ORYSJ</name>
<evidence type="ECO:0000313" key="2">
    <source>
        <dbReference type="EMBL" id="BAD54102.1"/>
    </source>
</evidence>
<gene>
    <name evidence="2" type="primary">OJ1136_F03.11</name>
</gene>
<feature type="region of interest" description="Disordered" evidence="1">
    <location>
        <begin position="32"/>
        <end position="77"/>
    </location>
</feature>
<dbReference type="AlphaFoldDB" id="Q5Z7T9"/>
<reference evidence="3" key="2">
    <citation type="journal article" date="2008" name="Nucleic Acids Res.">
        <title>The rice annotation project database (RAP-DB): 2008 update.</title>
        <authorList>
            <consortium name="The rice annotation project (RAP)"/>
        </authorList>
    </citation>
    <scope>GENOME REANNOTATION</scope>
    <source>
        <strain evidence="3">cv. Nipponbare</strain>
    </source>
</reference>
<reference evidence="3" key="1">
    <citation type="journal article" date="2005" name="Nature">
        <title>The map-based sequence of the rice genome.</title>
        <authorList>
            <consortium name="International rice genome sequencing project (IRGSP)"/>
            <person name="Matsumoto T."/>
            <person name="Wu J."/>
            <person name="Kanamori H."/>
            <person name="Katayose Y."/>
            <person name="Fujisawa M."/>
            <person name="Namiki N."/>
            <person name="Mizuno H."/>
            <person name="Yamamoto K."/>
            <person name="Antonio B.A."/>
            <person name="Baba T."/>
            <person name="Sakata K."/>
            <person name="Nagamura Y."/>
            <person name="Aoki H."/>
            <person name="Arikawa K."/>
            <person name="Arita K."/>
            <person name="Bito T."/>
            <person name="Chiden Y."/>
            <person name="Fujitsuka N."/>
            <person name="Fukunaka R."/>
            <person name="Hamada M."/>
            <person name="Harada C."/>
            <person name="Hayashi A."/>
            <person name="Hijishita S."/>
            <person name="Honda M."/>
            <person name="Hosokawa S."/>
            <person name="Ichikawa Y."/>
            <person name="Idonuma A."/>
            <person name="Iijima M."/>
            <person name="Ikeda M."/>
            <person name="Ikeno M."/>
            <person name="Ito K."/>
            <person name="Ito S."/>
            <person name="Ito T."/>
            <person name="Ito Y."/>
            <person name="Ito Y."/>
            <person name="Iwabuchi A."/>
            <person name="Kamiya K."/>
            <person name="Karasawa W."/>
            <person name="Kurita K."/>
            <person name="Katagiri S."/>
            <person name="Kikuta A."/>
            <person name="Kobayashi H."/>
            <person name="Kobayashi N."/>
            <person name="Machita K."/>
            <person name="Maehara T."/>
            <person name="Masukawa M."/>
            <person name="Mizubayashi T."/>
            <person name="Mukai Y."/>
            <person name="Nagasaki H."/>
            <person name="Nagata Y."/>
            <person name="Naito S."/>
            <person name="Nakashima M."/>
            <person name="Nakama Y."/>
            <person name="Nakamichi Y."/>
            <person name="Nakamura M."/>
            <person name="Meguro A."/>
            <person name="Negishi M."/>
            <person name="Ohta I."/>
            <person name="Ohta T."/>
            <person name="Okamoto M."/>
            <person name="Ono N."/>
            <person name="Saji S."/>
            <person name="Sakaguchi M."/>
            <person name="Sakai K."/>
            <person name="Shibata M."/>
            <person name="Shimokawa T."/>
            <person name="Song J."/>
            <person name="Takazaki Y."/>
            <person name="Terasawa K."/>
            <person name="Tsugane M."/>
            <person name="Tsuji K."/>
            <person name="Ueda S."/>
            <person name="Waki K."/>
            <person name="Yamagata H."/>
            <person name="Yamamoto M."/>
            <person name="Yamamoto S."/>
            <person name="Yamane H."/>
            <person name="Yoshiki S."/>
            <person name="Yoshihara R."/>
            <person name="Yukawa K."/>
            <person name="Zhong H."/>
            <person name="Yano M."/>
            <person name="Yuan Q."/>
            <person name="Ouyang S."/>
            <person name="Liu J."/>
            <person name="Jones K.M."/>
            <person name="Gansberger K."/>
            <person name="Moffat K."/>
            <person name="Hill J."/>
            <person name="Bera J."/>
            <person name="Fadrosh D."/>
            <person name="Jin S."/>
            <person name="Johri S."/>
            <person name="Kim M."/>
            <person name="Overton L."/>
            <person name="Reardon M."/>
            <person name="Tsitrin T."/>
            <person name="Vuong H."/>
            <person name="Weaver B."/>
            <person name="Ciecko A."/>
            <person name="Tallon L."/>
            <person name="Jackson J."/>
            <person name="Pai G."/>
            <person name="Aken S.V."/>
            <person name="Utterback T."/>
            <person name="Reidmuller S."/>
            <person name="Feldblyum T."/>
            <person name="Hsiao J."/>
            <person name="Zismann V."/>
            <person name="Iobst S."/>
            <person name="de Vazeille A.R."/>
            <person name="Buell C.R."/>
            <person name="Ying K."/>
            <person name="Li Y."/>
            <person name="Lu T."/>
            <person name="Huang Y."/>
            <person name="Zhao Q."/>
            <person name="Feng Q."/>
            <person name="Zhang L."/>
            <person name="Zhu J."/>
            <person name="Weng Q."/>
            <person name="Mu J."/>
            <person name="Lu Y."/>
            <person name="Fan D."/>
            <person name="Liu Y."/>
            <person name="Guan J."/>
            <person name="Zhang Y."/>
            <person name="Yu S."/>
            <person name="Liu X."/>
            <person name="Zhang Y."/>
            <person name="Hong G."/>
            <person name="Han B."/>
            <person name="Choisne N."/>
            <person name="Demange N."/>
            <person name="Orjeda G."/>
            <person name="Samain S."/>
            <person name="Cattolico L."/>
            <person name="Pelletier E."/>
            <person name="Couloux A."/>
            <person name="Segurens B."/>
            <person name="Wincker P."/>
            <person name="D'Hont A."/>
            <person name="Scarpelli C."/>
            <person name="Weissenbach J."/>
            <person name="Salanoubat M."/>
            <person name="Quetier F."/>
            <person name="Yu Y."/>
            <person name="Kim H.R."/>
            <person name="Rambo T."/>
            <person name="Currie J."/>
            <person name="Collura K."/>
            <person name="Luo M."/>
            <person name="Yang T."/>
            <person name="Ammiraju J.S.S."/>
            <person name="Engler F."/>
            <person name="Soderlund C."/>
            <person name="Wing R.A."/>
            <person name="Palmer L.E."/>
            <person name="de la Bastide M."/>
            <person name="Spiegel L."/>
            <person name="Nascimento L."/>
            <person name="Zutavern T."/>
            <person name="O'Shaughnessy A."/>
            <person name="Dike S."/>
            <person name="Dedhia N."/>
            <person name="Preston R."/>
            <person name="Balija V."/>
            <person name="McCombie W.R."/>
            <person name="Chow T."/>
            <person name="Chen H."/>
            <person name="Chung M."/>
            <person name="Chen C."/>
            <person name="Shaw J."/>
            <person name="Wu H."/>
            <person name="Hsiao K."/>
            <person name="Chao Y."/>
            <person name="Chu M."/>
            <person name="Cheng C."/>
            <person name="Hour A."/>
            <person name="Lee P."/>
            <person name="Lin S."/>
            <person name="Lin Y."/>
            <person name="Liou J."/>
            <person name="Liu S."/>
            <person name="Hsing Y."/>
            <person name="Raghuvanshi S."/>
            <person name="Mohanty A."/>
            <person name="Bharti A.K."/>
            <person name="Gaur A."/>
            <person name="Gupta V."/>
            <person name="Kumar D."/>
            <person name="Ravi V."/>
            <person name="Vij S."/>
            <person name="Kapur A."/>
            <person name="Khurana P."/>
            <person name="Khurana P."/>
            <person name="Khurana J.P."/>
            <person name="Tyagi A.K."/>
            <person name="Gaikwad K."/>
            <person name="Singh A."/>
            <person name="Dalal V."/>
            <person name="Srivastava S."/>
            <person name="Dixit A."/>
            <person name="Pal A.K."/>
            <person name="Ghazi I.A."/>
            <person name="Yadav M."/>
            <person name="Pandit A."/>
            <person name="Bhargava A."/>
            <person name="Sureshbabu K."/>
            <person name="Batra K."/>
            <person name="Sharma T.R."/>
            <person name="Mohapatra T."/>
            <person name="Singh N.K."/>
            <person name="Messing J."/>
            <person name="Nelson A.B."/>
            <person name="Fuks G."/>
            <person name="Kavchok S."/>
            <person name="Keizer G."/>
            <person name="Linton E."/>
            <person name="Llaca V."/>
            <person name="Song R."/>
            <person name="Tanyolac B."/>
            <person name="Young S."/>
            <person name="Ho-Il K."/>
            <person name="Hahn J.H."/>
            <person name="Sangsakoo G."/>
            <person name="Vanavichit A."/>
            <person name="de Mattos Luiz.A.T."/>
            <person name="Zimmer P.D."/>
            <person name="Malone G."/>
            <person name="Dellagostin O."/>
            <person name="de Oliveira A.C."/>
            <person name="Bevan M."/>
            <person name="Bancroft I."/>
            <person name="Minx P."/>
            <person name="Cordum H."/>
            <person name="Wilson R."/>
            <person name="Cheng Z."/>
            <person name="Jin W."/>
            <person name="Jiang J."/>
            <person name="Leong S.A."/>
            <person name="Iwama H."/>
            <person name="Gojobori T."/>
            <person name="Itoh T."/>
            <person name="Niimura Y."/>
            <person name="Fujii Y."/>
            <person name="Habara T."/>
            <person name="Sakai H."/>
            <person name="Sato Y."/>
            <person name="Wilson G."/>
            <person name="Kumar K."/>
            <person name="McCouch S."/>
            <person name="Juretic N."/>
            <person name="Hoen D."/>
            <person name="Wright S."/>
            <person name="Bruskiewich R."/>
            <person name="Bureau T."/>
            <person name="Miyao A."/>
            <person name="Hirochika H."/>
            <person name="Nishikawa T."/>
            <person name="Kadowaki K."/>
            <person name="Sugiura M."/>
            <person name="Burr B."/>
            <person name="Sasaki T."/>
        </authorList>
    </citation>
    <scope>NUCLEOTIDE SEQUENCE [LARGE SCALE GENOMIC DNA]</scope>
    <source>
        <strain evidence="3">cv. Nipponbare</strain>
    </source>
</reference>
<evidence type="ECO:0000256" key="1">
    <source>
        <dbReference type="SAM" id="MobiDB-lite"/>
    </source>
</evidence>